<organism evidence="1 2">
    <name type="scientific">Candidatus Marithioploca araucensis</name>
    <dbReference type="NCBI Taxonomy" id="70273"/>
    <lineage>
        <taxon>Bacteria</taxon>
        <taxon>Pseudomonadati</taxon>
        <taxon>Pseudomonadota</taxon>
        <taxon>Gammaproteobacteria</taxon>
        <taxon>Thiotrichales</taxon>
        <taxon>Thiotrichaceae</taxon>
        <taxon>Candidatus Marithioploca</taxon>
    </lineage>
</organism>
<accession>A0ABT7VRP5</accession>
<comment type="caution">
    <text evidence="1">The sequence shown here is derived from an EMBL/GenBank/DDBJ whole genome shotgun (WGS) entry which is preliminary data.</text>
</comment>
<reference evidence="1" key="1">
    <citation type="submission" date="2023-06" db="EMBL/GenBank/DDBJ databases">
        <title>Uncultivated large filamentous bacteria from sulfidic sediments reveal new species and different genomic features in energy metabolism and defense.</title>
        <authorList>
            <person name="Fonseca A."/>
        </authorList>
    </citation>
    <scope>NUCLEOTIDE SEQUENCE</scope>
    <source>
        <strain evidence="1">HSG4</strain>
    </source>
</reference>
<gene>
    <name evidence="1" type="ORF">QUF54_03235</name>
</gene>
<keyword evidence="2" id="KW-1185">Reference proteome</keyword>
<name>A0ABT7VRP5_9GAMM</name>
<dbReference type="Proteomes" id="UP001171945">
    <property type="component" value="Unassembled WGS sequence"/>
</dbReference>
<dbReference type="EMBL" id="JAUCGM010000123">
    <property type="protein sequence ID" value="MDM8562347.1"/>
    <property type="molecule type" value="Genomic_DNA"/>
</dbReference>
<evidence type="ECO:0000313" key="1">
    <source>
        <dbReference type="EMBL" id="MDM8562347.1"/>
    </source>
</evidence>
<sequence length="167" mass="19843">MSPIFTQDITQHNSFQKTKDGYAGSGIYFWRFNDYARDLAVCWYNHRVRKGKFRENEGAVIYVDIRVREDEFLDLETPFMKDIFGTFAMMQLGENDDIREQKGAMYDLFIEQLEKNMGMKYQVFQIRIPPPKKCHTYSKLHLLLGEPLCYVVRDESCIDLEKIEEIK</sequence>
<protein>
    <submittedName>
        <fullName evidence="1">Uncharacterized protein</fullName>
    </submittedName>
</protein>
<evidence type="ECO:0000313" key="2">
    <source>
        <dbReference type="Proteomes" id="UP001171945"/>
    </source>
</evidence>
<proteinExistence type="predicted"/>